<feature type="compositionally biased region" description="Basic and acidic residues" evidence="1">
    <location>
        <begin position="109"/>
        <end position="121"/>
    </location>
</feature>
<sequence>MTRWRPPTNRSSSRRGTCLQQRSADGADGIVGEIEEAQVVLSPQGGVEAGAEVAAGDLEPNQIEPRRQSGPSWGSETQEALGGVALGKASRRRVERTGPGGQASAAPRTDIRRGGITDRNLKSHISI</sequence>
<proteinExistence type="predicted"/>
<feature type="region of interest" description="Disordered" evidence="1">
    <location>
        <begin position="1"/>
        <end position="27"/>
    </location>
</feature>
<protein>
    <submittedName>
        <fullName evidence="2">Uncharacterized protein</fullName>
    </submittedName>
</protein>
<organism evidence="2 3">
    <name type="scientific">Scyliorhinus torazame</name>
    <name type="common">Cloudy catshark</name>
    <name type="synonym">Catulus torazame</name>
    <dbReference type="NCBI Taxonomy" id="75743"/>
    <lineage>
        <taxon>Eukaryota</taxon>
        <taxon>Metazoa</taxon>
        <taxon>Chordata</taxon>
        <taxon>Craniata</taxon>
        <taxon>Vertebrata</taxon>
        <taxon>Chondrichthyes</taxon>
        <taxon>Elasmobranchii</taxon>
        <taxon>Galeomorphii</taxon>
        <taxon>Galeoidea</taxon>
        <taxon>Carcharhiniformes</taxon>
        <taxon>Scyliorhinidae</taxon>
        <taxon>Scyliorhinus</taxon>
    </lineage>
</organism>
<reference evidence="2 3" key="1">
    <citation type="journal article" date="2018" name="Nat. Ecol. Evol.">
        <title>Shark genomes provide insights into elasmobranch evolution and the origin of vertebrates.</title>
        <authorList>
            <person name="Hara Y"/>
            <person name="Yamaguchi K"/>
            <person name="Onimaru K"/>
            <person name="Kadota M"/>
            <person name="Koyanagi M"/>
            <person name="Keeley SD"/>
            <person name="Tatsumi K"/>
            <person name="Tanaka K"/>
            <person name="Motone F"/>
            <person name="Kageyama Y"/>
            <person name="Nozu R"/>
            <person name="Adachi N"/>
            <person name="Nishimura O"/>
            <person name="Nakagawa R"/>
            <person name="Tanegashima C"/>
            <person name="Kiyatake I"/>
            <person name="Matsumoto R"/>
            <person name="Murakumo K"/>
            <person name="Nishida K"/>
            <person name="Terakita A"/>
            <person name="Kuratani S"/>
            <person name="Sato K"/>
            <person name="Hyodo S Kuraku.S."/>
        </authorList>
    </citation>
    <scope>NUCLEOTIDE SEQUENCE [LARGE SCALE GENOMIC DNA]</scope>
</reference>
<dbReference type="AlphaFoldDB" id="A0A401Q903"/>
<feature type="compositionally biased region" description="Polar residues" evidence="1">
    <location>
        <begin position="8"/>
        <end position="23"/>
    </location>
</feature>
<feature type="compositionally biased region" description="Polar residues" evidence="1">
    <location>
        <begin position="69"/>
        <end position="78"/>
    </location>
</feature>
<feature type="region of interest" description="Disordered" evidence="1">
    <location>
        <begin position="54"/>
        <end position="127"/>
    </location>
</feature>
<dbReference type="Proteomes" id="UP000288216">
    <property type="component" value="Unassembled WGS sequence"/>
</dbReference>
<gene>
    <name evidence="2" type="ORF">scyTo_0023182</name>
</gene>
<name>A0A401Q903_SCYTO</name>
<keyword evidence="3" id="KW-1185">Reference proteome</keyword>
<evidence type="ECO:0000256" key="1">
    <source>
        <dbReference type="SAM" id="MobiDB-lite"/>
    </source>
</evidence>
<accession>A0A401Q903</accession>
<evidence type="ECO:0000313" key="3">
    <source>
        <dbReference type="Proteomes" id="UP000288216"/>
    </source>
</evidence>
<evidence type="ECO:0000313" key="2">
    <source>
        <dbReference type="EMBL" id="GCB81846.1"/>
    </source>
</evidence>
<dbReference type="EMBL" id="BFAA01026984">
    <property type="protein sequence ID" value="GCB81846.1"/>
    <property type="molecule type" value="Genomic_DNA"/>
</dbReference>
<comment type="caution">
    <text evidence="2">The sequence shown here is derived from an EMBL/GenBank/DDBJ whole genome shotgun (WGS) entry which is preliminary data.</text>
</comment>